<dbReference type="OrthoDB" id="4360000at2759"/>
<evidence type="ECO:0000313" key="2">
    <source>
        <dbReference type="Proteomes" id="UP000765509"/>
    </source>
</evidence>
<protein>
    <submittedName>
        <fullName evidence="1">Uncharacterized protein</fullName>
    </submittedName>
</protein>
<dbReference type="Gene3D" id="3.30.420.10">
    <property type="entry name" value="Ribonuclease H-like superfamily/Ribonuclease H"/>
    <property type="match status" value="1"/>
</dbReference>
<dbReference type="Proteomes" id="UP000765509">
    <property type="component" value="Unassembled WGS sequence"/>
</dbReference>
<comment type="caution">
    <text evidence="1">The sequence shown here is derived from an EMBL/GenBank/DDBJ whole genome shotgun (WGS) entry which is preliminary data.</text>
</comment>
<name>A0A9Q3GDJ5_9BASI</name>
<sequence length="107" mass="12364">MLGTNLSVYTAYHPKADELAVRMFQKMEDIIRRFCFYGMEYKYNEGYTHDWVTLLPPIQLAYSTGQNSTTGKSPSLMEKGWKPLLPVDHLKKNTLIIQTTAKDLNDM</sequence>
<keyword evidence="2" id="KW-1185">Reference proteome</keyword>
<proteinExistence type="predicted"/>
<dbReference type="InterPro" id="IPR036397">
    <property type="entry name" value="RNaseH_sf"/>
</dbReference>
<reference evidence="1" key="1">
    <citation type="submission" date="2021-03" db="EMBL/GenBank/DDBJ databases">
        <title>Draft genome sequence of rust myrtle Austropuccinia psidii MF-1, a brazilian biotype.</title>
        <authorList>
            <person name="Quecine M.C."/>
            <person name="Pachon D.M.R."/>
            <person name="Bonatelli M.L."/>
            <person name="Correr F.H."/>
            <person name="Franceschini L.M."/>
            <person name="Leite T.F."/>
            <person name="Margarido G.R.A."/>
            <person name="Almeida C.A."/>
            <person name="Ferrarezi J.A."/>
            <person name="Labate C.A."/>
        </authorList>
    </citation>
    <scope>NUCLEOTIDE SEQUENCE</scope>
    <source>
        <strain evidence="1">MF-1</strain>
    </source>
</reference>
<evidence type="ECO:0000313" key="1">
    <source>
        <dbReference type="EMBL" id="MBW0462237.1"/>
    </source>
</evidence>
<dbReference type="EMBL" id="AVOT02000310">
    <property type="protein sequence ID" value="MBW0462237.1"/>
    <property type="molecule type" value="Genomic_DNA"/>
</dbReference>
<organism evidence="1 2">
    <name type="scientific">Austropuccinia psidii MF-1</name>
    <dbReference type="NCBI Taxonomy" id="1389203"/>
    <lineage>
        <taxon>Eukaryota</taxon>
        <taxon>Fungi</taxon>
        <taxon>Dikarya</taxon>
        <taxon>Basidiomycota</taxon>
        <taxon>Pucciniomycotina</taxon>
        <taxon>Pucciniomycetes</taxon>
        <taxon>Pucciniales</taxon>
        <taxon>Sphaerophragmiaceae</taxon>
        <taxon>Austropuccinia</taxon>
    </lineage>
</organism>
<dbReference type="AlphaFoldDB" id="A0A9Q3GDJ5"/>
<accession>A0A9Q3GDJ5</accession>
<gene>
    <name evidence="1" type="ORF">O181_001952</name>
</gene>
<dbReference type="GO" id="GO:0003676">
    <property type="term" value="F:nucleic acid binding"/>
    <property type="evidence" value="ECO:0007669"/>
    <property type="project" value="InterPro"/>
</dbReference>